<organism evidence="2 3">
    <name type="scientific">Streptomyces zagrosensis</name>
    <dbReference type="NCBI Taxonomy" id="1042984"/>
    <lineage>
        <taxon>Bacteria</taxon>
        <taxon>Bacillati</taxon>
        <taxon>Actinomycetota</taxon>
        <taxon>Actinomycetes</taxon>
        <taxon>Kitasatosporales</taxon>
        <taxon>Streptomycetaceae</taxon>
        <taxon>Streptomyces</taxon>
    </lineage>
</organism>
<dbReference type="RefSeq" id="WP_184578940.1">
    <property type="nucleotide sequence ID" value="NZ_JACHJL010000025.1"/>
</dbReference>
<accession>A0A7W9QG12</accession>
<comment type="caution">
    <text evidence="2">The sequence shown here is derived from an EMBL/GenBank/DDBJ whole genome shotgun (WGS) entry which is preliminary data.</text>
</comment>
<name>A0A7W9QG12_9ACTN</name>
<protein>
    <recommendedName>
        <fullName evidence="4">Secreted protein</fullName>
    </recommendedName>
</protein>
<sequence>MARSNSGTIVGGLTAAAIVVVGVLAYHASANAPINPNQAARPGATDSAHPKDKAKKEKSTAIPASSGTGRRVVYALGDKRVWLIGANEQAIRTYQIYPSSVSPAPGTYNVTSRSASVTGSDGIPIEHVVRFHTEGDIVFGFSAAVNGSTPDPDSTKRTGGIREKRADGAAMWSFATNGTEVVVIR</sequence>
<evidence type="ECO:0000256" key="1">
    <source>
        <dbReference type="SAM" id="MobiDB-lite"/>
    </source>
</evidence>
<dbReference type="EMBL" id="JACHJL010000025">
    <property type="protein sequence ID" value="MBB5939595.1"/>
    <property type="molecule type" value="Genomic_DNA"/>
</dbReference>
<proteinExistence type="predicted"/>
<evidence type="ECO:0000313" key="3">
    <source>
        <dbReference type="Proteomes" id="UP000588098"/>
    </source>
</evidence>
<gene>
    <name evidence="2" type="ORF">FHS42_006691</name>
</gene>
<evidence type="ECO:0000313" key="2">
    <source>
        <dbReference type="EMBL" id="MBB5939595.1"/>
    </source>
</evidence>
<dbReference type="AlphaFoldDB" id="A0A7W9QG12"/>
<reference evidence="2 3" key="1">
    <citation type="submission" date="2020-08" db="EMBL/GenBank/DDBJ databases">
        <title>Genomic Encyclopedia of Type Strains, Phase III (KMG-III): the genomes of soil and plant-associated and newly described type strains.</title>
        <authorList>
            <person name="Whitman W."/>
        </authorList>
    </citation>
    <scope>NUCLEOTIDE SEQUENCE [LARGE SCALE GENOMIC DNA]</scope>
    <source>
        <strain evidence="2 3">CECT 8305</strain>
    </source>
</reference>
<evidence type="ECO:0008006" key="4">
    <source>
        <dbReference type="Google" id="ProtNLM"/>
    </source>
</evidence>
<dbReference type="Proteomes" id="UP000588098">
    <property type="component" value="Unassembled WGS sequence"/>
</dbReference>
<feature type="region of interest" description="Disordered" evidence="1">
    <location>
        <begin position="34"/>
        <end position="64"/>
    </location>
</feature>
<feature type="compositionally biased region" description="Basic and acidic residues" evidence="1">
    <location>
        <begin position="48"/>
        <end position="59"/>
    </location>
</feature>
<keyword evidence="3" id="KW-1185">Reference proteome</keyword>